<gene>
    <name evidence="9" type="ORF">OHC33_006887</name>
</gene>
<keyword evidence="1" id="KW-0808">Transferase</keyword>
<evidence type="ECO:0000256" key="5">
    <source>
        <dbReference type="ARBA" id="ARBA00037982"/>
    </source>
</evidence>
<dbReference type="InterPro" id="IPR011009">
    <property type="entry name" value="Kinase-like_dom_sf"/>
</dbReference>
<dbReference type="PROSITE" id="PS00108">
    <property type="entry name" value="PROTEIN_KINASE_ST"/>
    <property type="match status" value="1"/>
</dbReference>
<keyword evidence="10" id="KW-1185">Reference proteome</keyword>
<dbReference type="PANTHER" id="PTHR11042:SF195">
    <property type="entry name" value="KINASE, PUTATIVE (AFU_ORTHOLOGUE AFUA_2G16620)-RELATED"/>
    <property type="match status" value="1"/>
</dbReference>
<protein>
    <recommendedName>
        <fullName evidence="8">Protein kinase domain-containing protein</fullName>
    </recommendedName>
</protein>
<feature type="compositionally biased region" description="Low complexity" evidence="7">
    <location>
        <begin position="11"/>
        <end position="26"/>
    </location>
</feature>
<feature type="region of interest" description="Disordered" evidence="7">
    <location>
        <begin position="401"/>
        <end position="449"/>
    </location>
</feature>
<dbReference type="EMBL" id="JAKLMC020000017">
    <property type="protein sequence ID" value="KAK5952001.1"/>
    <property type="molecule type" value="Genomic_DNA"/>
</dbReference>
<dbReference type="InterPro" id="IPR050339">
    <property type="entry name" value="CC_SR_Kinase"/>
</dbReference>
<dbReference type="SMART" id="SM00220">
    <property type="entry name" value="S_TKc"/>
    <property type="match status" value="1"/>
</dbReference>
<feature type="region of interest" description="Disordered" evidence="7">
    <location>
        <begin position="1"/>
        <end position="44"/>
    </location>
</feature>
<feature type="compositionally biased region" description="Basic and acidic residues" evidence="7">
    <location>
        <begin position="409"/>
        <end position="429"/>
    </location>
</feature>
<dbReference type="Gene3D" id="3.30.200.20">
    <property type="entry name" value="Phosphorylase Kinase, domain 1"/>
    <property type="match status" value="1"/>
</dbReference>
<evidence type="ECO:0000256" key="1">
    <source>
        <dbReference type="ARBA" id="ARBA00022679"/>
    </source>
</evidence>
<feature type="domain" description="Protein kinase" evidence="8">
    <location>
        <begin position="250"/>
        <end position="730"/>
    </location>
</feature>
<keyword evidence="3" id="KW-0418">Kinase</keyword>
<dbReference type="PROSITE" id="PS00107">
    <property type="entry name" value="PROTEIN_KINASE_ATP"/>
    <property type="match status" value="1"/>
</dbReference>
<comment type="similarity">
    <text evidence="5">Belongs to the protein kinase superfamily. Ser/Thr protein kinase family. GCN2 subfamily.</text>
</comment>
<keyword evidence="2 6" id="KW-0547">Nucleotide-binding</keyword>
<dbReference type="GO" id="GO:0005634">
    <property type="term" value="C:nucleus"/>
    <property type="evidence" value="ECO:0007669"/>
    <property type="project" value="TreeGrafter"/>
</dbReference>
<dbReference type="GO" id="GO:1990625">
    <property type="term" value="P:negative regulation of cytoplasmic translational initiation in response to stress"/>
    <property type="evidence" value="ECO:0007669"/>
    <property type="project" value="TreeGrafter"/>
</dbReference>
<feature type="compositionally biased region" description="Low complexity" evidence="7">
    <location>
        <begin position="35"/>
        <end position="44"/>
    </location>
</feature>
<evidence type="ECO:0000313" key="9">
    <source>
        <dbReference type="EMBL" id="KAK5952001.1"/>
    </source>
</evidence>
<dbReference type="Gene3D" id="1.10.510.10">
    <property type="entry name" value="Transferase(Phosphotransferase) domain 1"/>
    <property type="match status" value="1"/>
</dbReference>
<dbReference type="SUPFAM" id="SSF56112">
    <property type="entry name" value="Protein kinase-like (PK-like)"/>
    <property type="match status" value="1"/>
</dbReference>
<dbReference type="InterPro" id="IPR017441">
    <property type="entry name" value="Protein_kinase_ATP_BS"/>
</dbReference>
<evidence type="ECO:0000313" key="10">
    <source>
        <dbReference type="Proteomes" id="UP001316803"/>
    </source>
</evidence>
<dbReference type="GO" id="GO:0004694">
    <property type="term" value="F:eukaryotic translation initiation factor 2alpha kinase activity"/>
    <property type="evidence" value="ECO:0007669"/>
    <property type="project" value="TreeGrafter"/>
</dbReference>
<evidence type="ECO:0000256" key="2">
    <source>
        <dbReference type="ARBA" id="ARBA00022741"/>
    </source>
</evidence>
<evidence type="ECO:0000256" key="3">
    <source>
        <dbReference type="ARBA" id="ARBA00022777"/>
    </source>
</evidence>
<evidence type="ECO:0000256" key="7">
    <source>
        <dbReference type="SAM" id="MobiDB-lite"/>
    </source>
</evidence>
<evidence type="ECO:0000256" key="4">
    <source>
        <dbReference type="ARBA" id="ARBA00022840"/>
    </source>
</evidence>
<reference evidence="9 10" key="1">
    <citation type="submission" date="2022-12" db="EMBL/GenBank/DDBJ databases">
        <title>Genomic features and morphological characterization of a novel Knufia sp. strain isolated from spacecraft assembly facility.</title>
        <authorList>
            <person name="Teixeira M."/>
            <person name="Chander A.M."/>
            <person name="Stajich J.E."/>
            <person name="Venkateswaran K."/>
        </authorList>
    </citation>
    <scope>NUCLEOTIDE SEQUENCE [LARGE SCALE GENOMIC DNA]</scope>
    <source>
        <strain evidence="9 10">FJI-L2-BK-P2</strain>
    </source>
</reference>
<dbReference type="PROSITE" id="PS50011">
    <property type="entry name" value="PROTEIN_KINASE_DOM"/>
    <property type="match status" value="1"/>
</dbReference>
<name>A0AAN8F5T2_9EURO</name>
<evidence type="ECO:0000259" key="8">
    <source>
        <dbReference type="PROSITE" id="PS50011"/>
    </source>
</evidence>
<dbReference type="GO" id="GO:0005829">
    <property type="term" value="C:cytosol"/>
    <property type="evidence" value="ECO:0007669"/>
    <property type="project" value="TreeGrafter"/>
</dbReference>
<sequence>MSFFRDPNEPSSSEESSSSSSSSSSEDNLQRSINDASQDSARDSASIAELIEPDITTESLSLTNTISNGEDGVVLNKDDTRDMMMASMLEELSRYKAAELMNNANAGNGRTYDKASPEVQEFAKTLFARSSSVLNEGGIMKAESASERRDDLRKQFMAGLQKLSYQKELEESRRGSAERGRAGVVGEASAALVRRTSQQPAPFNGRPDRQLQELTWEMDNMNIVRRPSNELQIAPVPLPLRLPSHYQSTFEERGILGRGGFGRVYHTYNVLDQREYAVKKIPLSPKLSQKYHDGGHKELAHILKEVQALARLDHCNVVRYHATWIEAPMASAEAVAQAQPVPMLSYRGQMLLDNKPAQPNSPPNMGRVYSNSPQGVFTDPFNRMKGSEDGLPGLGRIISATSEEDDADGMDKSSFDPFARSENDPDHSKQLWSGQPSRNASVSAPNDTANLFTDGRSRRASSLMPHFDDPSVYVLHVQMSMYPLTLAEYLLPTSSPRRHSYPTSPRHCFHIVPALRLLLSILCGLQYIHSQGYLHRDIKPSNIFLSTPGLASPLAYTTEQGYADIGSCPSCPLAAPRFMNPRIADFGLVAELARATGSQHESAGSDGGSKAVGTEYYRPPPHRHSVEFVDERIDVFALGVILLELLWSCGTRMERIALLQGAQKGQMPDDLKEKLRAQNHSEDVVRRAKECIAGMIHPDPKQRSRCGIVKEGVEGILSMISEQSAKEEPD</sequence>
<dbReference type="GO" id="GO:0005524">
    <property type="term" value="F:ATP binding"/>
    <property type="evidence" value="ECO:0007669"/>
    <property type="project" value="UniProtKB-UniRule"/>
</dbReference>
<dbReference type="PANTHER" id="PTHR11042">
    <property type="entry name" value="EUKARYOTIC TRANSLATION INITIATION FACTOR 2-ALPHA KINASE EIF2-ALPHA KINASE -RELATED"/>
    <property type="match status" value="1"/>
</dbReference>
<dbReference type="Pfam" id="PF00069">
    <property type="entry name" value="Pkinase"/>
    <property type="match status" value="2"/>
</dbReference>
<organism evidence="9 10">
    <name type="scientific">Knufia fluminis</name>
    <dbReference type="NCBI Taxonomy" id="191047"/>
    <lineage>
        <taxon>Eukaryota</taxon>
        <taxon>Fungi</taxon>
        <taxon>Dikarya</taxon>
        <taxon>Ascomycota</taxon>
        <taxon>Pezizomycotina</taxon>
        <taxon>Eurotiomycetes</taxon>
        <taxon>Chaetothyriomycetidae</taxon>
        <taxon>Chaetothyriales</taxon>
        <taxon>Trichomeriaceae</taxon>
        <taxon>Knufia</taxon>
    </lineage>
</organism>
<comment type="caution">
    <text evidence="9">The sequence shown here is derived from an EMBL/GenBank/DDBJ whole genome shotgun (WGS) entry which is preliminary data.</text>
</comment>
<accession>A0AAN8F5T2</accession>
<dbReference type="Proteomes" id="UP001316803">
    <property type="component" value="Unassembled WGS sequence"/>
</dbReference>
<dbReference type="AlphaFoldDB" id="A0AAN8F5T2"/>
<feature type="binding site" evidence="6">
    <location>
        <position position="280"/>
    </location>
    <ligand>
        <name>ATP</name>
        <dbReference type="ChEBI" id="CHEBI:30616"/>
    </ligand>
</feature>
<dbReference type="InterPro" id="IPR008271">
    <property type="entry name" value="Ser/Thr_kinase_AS"/>
</dbReference>
<proteinExistence type="inferred from homology"/>
<keyword evidence="4 6" id="KW-0067">ATP-binding</keyword>
<dbReference type="InterPro" id="IPR000719">
    <property type="entry name" value="Prot_kinase_dom"/>
</dbReference>
<evidence type="ECO:0000256" key="6">
    <source>
        <dbReference type="PROSITE-ProRule" id="PRU10141"/>
    </source>
</evidence>
<feature type="compositionally biased region" description="Polar residues" evidence="7">
    <location>
        <begin position="430"/>
        <end position="449"/>
    </location>
</feature>